<dbReference type="SUPFAM" id="SSF46689">
    <property type="entry name" value="Homeodomain-like"/>
    <property type="match status" value="1"/>
</dbReference>
<feature type="domain" description="HTH tetR-type" evidence="3">
    <location>
        <begin position="43"/>
        <end position="102"/>
    </location>
</feature>
<sequence length="237" mass="27173">MLFKSKLLLVNMQMILNYIMVDARGVFVYFRVTSHSKVLFLMNTKKLQIIEAAIRLFAQDGAGVATAAIAKEAGVSNGTLFNHFETKQMLIDEVYIFIKRNMADVILSDVDFSASLFDVCFKQWIAFAHWSYDHLTEYRAMNVLNASQVLGETARQYAEKLWMPMLDKLKDAQQSGILHPTSPELICINVQSYLHALVAYTNRKQYGWHEAEMIFREAFCVFWRGIAISTSCLDELD</sequence>
<dbReference type="InterPro" id="IPR050109">
    <property type="entry name" value="HTH-type_TetR-like_transc_reg"/>
</dbReference>
<dbReference type="PANTHER" id="PTHR30055:SF222">
    <property type="entry name" value="REGULATORY PROTEIN"/>
    <property type="match status" value="1"/>
</dbReference>
<keyword evidence="5" id="KW-1185">Reference proteome</keyword>
<dbReference type="AlphaFoldDB" id="A0A1M4ZC33"/>
<dbReference type="InterPro" id="IPR001647">
    <property type="entry name" value="HTH_TetR"/>
</dbReference>
<feature type="DNA-binding region" description="H-T-H motif" evidence="2">
    <location>
        <begin position="65"/>
        <end position="84"/>
    </location>
</feature>
<evidence type="ECO:0000259" key="3">
    <source>
        <dbReference type="PROSITE" id="PS50977"/>
    </source>
</evidence>
<dbReference type="Proteomes" id="UP000184159">
    <property type="component" value="Unassembled WGS sequence"/>
</dbReference>
<evidence type="ECO:0000313" key="4">
    <source>
        <dbReference type="EMBL" id="SHF15609.1"/>
    </source>
</evidence>
<evidence type="ECO:0000256" key="1">
    <source>
        <dbReference type="ARBA" id="ARBA00023125"/>
    </source>
</evidence>
<proteinExistence type="predicted"/>
<dbReference type="PANTHER" id="PTHR30055">
    <property type="entry name" value="HTH-TYPE TRANSCRIPTIONAL REGULATOR RUTR"/>
    <property type="match status" value="1"/>
</dbReference>
<dbReference type="Gene3D" id="1.10.357.10">
    <property type="entry name" value="Tetracycline Repressor, domain 2"/>
    <property type="match status" value="1"/>
</dbReference>
<evidence type="ECO:0000313" key="5">
    <source>
        <dbReference type="Proteomes" id="UP000184159"/>
    </source>
</evidence>
<evidence type="ECO:0000256" key="2">
    <source>
        <dbReference type="PROSITE-ProRule" id="PRU00335"/>
    </source>
</evidence>
<reference evidence="5" key="1">
    <citation type="submission" date="2016-11" db="EMBL/GenBank/DDBJ databases">
        <authorList>
            <person name="Varghese N."/>
            <person name="Submissions S."/>
        </authorList>
    </citation>
    <scope>NUCLEOTIDE SEQUENCE [LARGE SCALE GENOMIC DNA]</scope>
    <source>
        <strain evidence="5">DSM 21264</strain>
    </source>
</reference>
<dbReference type="PRINTS" id="PR00455">
    <property type="entry name" value="HTHTETR"/>
</dbReference>
<keyword evidence="1 2" id="KW-0238">DNA-binding</keyword>
<gene>
    <name evidence="4" type="ORF">SAMN02745781_01557</name>
</gene>
<dbReference type="PROSITE" id="PS50977">
    <property type="entry name" value="HTH_TETR_2"/>
    <property type="match status" value="1"/>
</dbReference>
<dbReference type="InterPro" id="IPR009057">
    <property type="entry name" value="Homeodomain-like_sf"/>
</dbReference>
<dbReference type="Pfam" id="PF00440">
    <property type="entry name" value="TetR_N"/>
    <property type="match status" value="1"/>
</dbReference>
<organism evidence="4 5">
    <name type="scientific">Vibrio gazogenes DSM 21264 = NBRC 103151</name>
    <dbReference type="NCBI Taxonomy" id="1123492"/>
    <lineage>
        <taxon>Bacteria</taxon>
        <taxon>Pseudomonadati</taxon>
        <taxon>Pseudomonadota</taxon>
        <taxon>Gammaproteobacteria</taxon>
        <taxon>Vibrionales</taxon>
        <taxon>Vibrionaceae</taxon>
        <taxon>Vibrio</taxon>
    </lineage>
</organism>
<protein>
    <submittedName>
        <fullName evidence="4">Transcriptional regulator, TetR family</fullName>
    </submittedName>
</protein>
<name>A0A1M4ZC33_VIBGA</name>
<accession>A0A1M4ZC33</accession>
<dbReference type="GO" id="GO:0003677">
    <property type="term" value="F:DNA binding"/>
    <property type="evidence" value="ECO:0007669"/>
    <property type="project" value="UniProtKB-UniRule"/>
</dbReference>
<dbReference type="EMBL" id="FQUH01000006">
    <property type="protein sequence ID" value="SHF15609.1"/>
    <property type="molecule type" value="Genomic_DNA"/>
</dbReference>